<evidence type="ECO:0000313" key="4">
    <source>
        <dbReference type="Proteomes" id="UP000324222"/>
    </source>
</evidence>
<dbReference type="Proteomes" id="UP000324222">
    <property type="component" value="Unassembled WGS sequence"/>
</dbReference>
<dbReference type="EMBL" id="VSRR010001597">
    <property type="protein sequence ID" value="MPC26418.1"/>
    <property type="molecule type" value="Genomic_DNA"/>
</dbReference>
<feature type="compositionally biased region" description="Basic residues" evidence="1">
    <location>
        <begin position="80"/>
        <end position="93"/>
    </location>
</feature>
<feature type="compositionally biased region" description="Gly residues" evidence="1">
    <location>
        <begin position="43"/>
        <end position="54"/>
    </location>
</feature>
<feature type="chain" id="PRO_5022807835" description="Secreted protein" evidence="2">
    <location>
        <begin position="23"/>
        <end position="93"/>
    </location>
</feature>
<evidence type="ECO:0000256" key="1">
    <source>
        <dbReference type="SAM" id="MobiDB-lite"/>
    </source>
</evidence>
<gene>
    <name evidence="3" type="ORF">E2C01_019557</name>
</gene>
<sequence>MVTVVIVSHLIALISVTQDGDSEDNASNSDNFIASTSVMPRGGNDGGAGNGDGLIGARCVKQRGTAQLPYPLVHKPAAPPRRRSRHARLTQQP</sequence>
<evidence type="ECO:0008006" key="5">
    <source>
        <dbReference type="Google" id="ProtNLM"/>
    </source>
</evidence>
<evidence type="ECO:0000256" key="2">
    <source>
        <dbReference type="SAM" id="SignalP"/>
    </source>
</evidence>
<dbReference type="AlphaFoldDB" id="A0A5B7DY83"/>
<accession>A0A5B7DY83</accession>
<feature type="region of interest" description="Disordered" evidence="1">
    <location>
        <begin position="17"/>
        <end position="93"/>
    </location>
</feature>
<name>A0A5B7DY83_PORTR</name>
<keyword evidence="2" id="KW-0732">Signal</keyword>
<reference evidence="3 4" key="1">
    <citation type="submission" date="2019-05" db="EMBL/GenBank/DDBJ databases">
        <title>Another draft genome of Portunus trituberculatus and its Hox gene families provides insights of decapod evolution.</title>
        <authorList>
            <person name="Jeong J.-H."/>
            <person name="Song I."/>
            <person name="Kim S."/>
            <person name="Choi T."/>
            <person name="Kim D."/>
            <person name="Ryu S."/>
            <person name="Kim W."/>
        </authorList>
    </citation>
    <scope>NUCLEOTIDE SEQUENCE [LARGE SCALE GENOMIC DNA]</scope>
    <source>
        <tissue evidence="3">Muscle</tissue>
    </source>
</reference>
<proteinExistence type="predicted"/>
<feature type="compositionally biased region" description="Polar residues" evidence="1">
    <location>
        <begin position="17"/>
        <end position="38"/>
    </location>
</feature>
<keyword evidence="4" id="KW-1185">Reference proteome</keyword>
<feature type="signal peptide" evidence="2">
    <location>
        <begin position="1"/>
        <end position="22"/>
    </location>
</feature>
<protein>
    <recommendedName>
        <fullName evidence="5">Secreted protein</fullName>
    </recommendedName>
</protein>
<organism evidence="3 4">
    <name type="scientific">Portunus trituberculatus</name>
    <name type="common">Swimming crab</name>
    <name type="synonym">Neptunus trituberculatus</name>
    <dbReference type="NCBI Taxonomy" id="210409"/>
    <lineage>
        <taxon>Eukaryota</taxon>
        <taxon>Metazoa</taxon>
        <taxon>Ecdysozoa</taxon>
        <taxon>Arthropoda</taxon>
        <taxon>Crustacea</taxon>
        <taxon>Multicrustacea</taxon>
        <taxon>Malacostraca</taxon>
        <taxon>Eumalacostraca</taxon>
        <taxon>Eucarida</taxon>
        <taxon>Decapoda</taxon>
        <taxon>Pleocyemata</taxon>
        <taxon>Brachyura</taxon>
        <taxon>Eubrachyura</taxon>
        <taxon>Portunoidea</taxon>
        <taxon>Portunidae</taxon>
        <taxon>Portuninae</taxon>
        <taxon>Portunus</taxon>
    </lineage>
</organism>
<comment type="caution">
    <text evidence="3">The sequence shown here is derived from an EMBL/GenBank/DDBJ whole genome shotgun (WGS) entry which is preliminary data.</text>
</comment>
<evidence type="ECO:0000313" key="3">
    <source>
        <dbReference type="EMBL" id="MPC26418.1"/>
    </source>
</evidence>